<dbReference type="InterPro" id="IPR016181">
    <property type="entry name" value="Acyl_CoA_acyltransferase"/>
</dbReference>
<evidence type="ECO:0000256" key="3">
    <source>
        <dbReference type="ARBA" id="ARBA00022840"/>
    </source>
</evidence>
<feature type="domain" description="N-acetyltransferase" evidence="5">
    <location>
        <begin position="4"/>
        <end position="197"/>
    </location>
</feature>
<reference evidence="6 7" key="1">
    <citation type="submission" date="2019-04" db="EMBL/GenBank/DDBJ databases">
        <title>Streptomyces oryziradicis sp. nov., a novel actinomycete isolated from rhizosphere soil of rice (Oryza sativa L.).</title>
        <authorList>
            <person name="Li C."/>
        </authorList>
    </citation>
    <scope>NUCLEOTIDE SEQUENCE [LARGE SCALE GENOMIC DNA]</scope>
    <source>
        <strain evidence="6 7">NEAU-C40</strain>
    </source>
</reference>
<evidence type="ECO:0000256" key="1">
    <source>
        <dbReference type="ARBA" id="ARBA00006914"/>
    </source>
</evidence>
<dbReference type="GO" id="GO:0016887">
    <property type="term" value="F:ATP hydrolysis activity"/>
    <property type="evidence" value="ECO:0007669"/>
    <property type="project" value="InterPro"/>
</dbReference>
<comment type="caution">
    <text evidence="6">The sequence shown here is derived from an EMBL/GenBank/DDBJ whole genome shotgun (WGS) entry which is preliminary data.</text>
</comment>
<dbReference type="SUPFAM" id="SSF55729">
    <property type="entry name" value="Acyl-CoA N-acyltransferases (Nat)"/>
    <property type="match status" value="1"/>
</dbReference>
<dbReference type="PROSITE" id="PS51186">
    <property type="entry name" value="GNAT"/>
    <property type="match status" value="1"/>
</dbReference>
<dbReference type="Proteomes" id="UP000305778">
    <property type="component" value="Unassembled WGS sequence"/>
</dbReference>
<keyword evidence="7" id="KW-1185">Reference proteome</keyword>
<dbReference type="Gene3D" id="3.40.630.30">
    <property type="match status" value="1"/>
</dbReference>
<dbReference type="CDD" id="cd04301">
    <property type="entry name" value="NAT_SF"/>
    <property type="match status" value="1"/>
</dbReference>
<accession>A0A4U0RUP5</accession>
<comment type="similarity">
    <text evidence="1 4">Belongs to the AAA ATPase family.</text>
</comment>
<dbReference type="PROSITE" id="PS00674">
    <property type="entry name" value="AAA"/>
    <property type="match status" value="1"/>
</dbReference>
<protein>
    <submittedName>
        <fullName evidence="6">GNAT family N-acetyltransferase</fullName>
    </submittedName>
</protein>
<dbReference type="SUPFAM" id="SSF52540">
    <property type="entry name" value="P-loop containing nucleoside triphosphate hydrolases"/>
    <property type="match status" value="1"/>
</dbReference>
<evidence type="ECO:0000259" key="5">
    <source>
        <dbReference type="PROSITE" id="PS51186"/>
    </source>
</evidence>
<dbReference type="AlphaFoldDB" id="A0A4U0RUP5"/>
<keyword evidence="3 4" id="KW-0067">ATP-binding</keyword>
<proteinExistence type="inferred from homology"/>
<dbReference type="Pfam" id="PF00583">
    <property type="entry name" value="Acetyltransf_1"/>
    <property type="match status" value="1"/>
</dbReference>
<dbReference type="GO" id="GO:0005524">
    <property type="term" value="F:ATP binding"/>
    <property type="evidence" value="ECO:0007669"/>
    <property type="project" value="UniProtKB-KW"/>
</dbReference>
<dbReference type="OrthoDB" id="9809379at2"/>
<name>A0A4U0RUP5_9ACTN</name>
<dbReference type="InterPro" id="IPR003959">
    <property type="entry name" value="ATPase_AAA_core"/>
</dbReference>
<dbReference type="GO" id="GO:0016747">
    <property type="term" value="F:acyltransferase activity, transferring groups other than amino-acyl groups"/>
    <property type="evidence" value="ECO:0007669"/>
    <property type="project" value="InterPro"/>
</dbReference>
<dbReference type="EMBL" id="SUMC01000114">
    <property type="protein sequence ID" value="TJZ99196.1"/>
    <property type="molecule type" value="Genomic_DNA"/>
</dbReference>
<keyword evidence="2 4" id="KW-0547">Nucleotide-binding</keyword>
<dbReference type="SMART" id="SM00382">
    <property type="entry name" value="AAA"/>
    <property type="match status" value="1"/>
</dbReference>
<evidence type="ECO:0000313" key="7">
    <source>
        <dbReference type="Proteomes" id="UP000305778"/>
    </source>
</evidence>
<sequence>MPTWRLRDFHDEDLDRAIQIWDQDRQADESAAVFPVSEVMAAARTGGAAVVAVVGDDMVGMAVAQAQGERAWIMLVALAGLWRKRGIGSALIAELERRLRMQGVRRIGALLAPGATGTAALENSGYRARAGLIYYEKVEHLGASDAGLLAELGGRVLPQGLWSALAGMEREKEAIERRIVLPLAEPALADRYGVTPPKAVILFGPPGTGKTSFAKAVASRLEWPFVELFPSRLAAGAAGNLATSLRETFAELAELETVLLFIDEVEEIAGIRSGVAVDPGHGVTNELLKLIPGFRDHDDRLLICATNSVRSLDPAFLRPGRFDYVIPVGPPDPVARAAIWQRYLGPAADGTELHRLVAASEMFTPADIEFAARKGSHTAFEREVADPQGAPASTEDYLAAIADTRPTLTDQALTDFKEDIEHHVRL</sequence>
<evidence type="ECO:0000313" key="6">
    <source>
        <dbReference type="EMBL" id="TJZ99196.1"/>
    </source>
</evidence>
<dbReference type="InterPro" id="IPR003960">
    <property type="entry name" value="ATPase_AAA_CS"/>
</dbReference>
<dbReference type="Gene3D" id="3.40.50.300">
    <property type="entry name" value="P-loop containing nucleotide triphosphate hydrolases"/>
    <property type="match status" value="1"/>
</dbReference>
<gene>
    <name evidence="6" type="ORF">FCI23_46675</name>
</gene>
<dbReference type="InterPro" id="IPR000182">
    <property type="entry name" value="GNAT_dom"/>
</dbReference>
<dbReference type="InterPro" id="IPR050221">
    <property type="entry name" value="26S_Proteasome_ATPase"/>
</dbReference>
<dbReference type="Pfam" id="PF00004">
    <property type="entry name" value="AAA"/>
    <property type="match status" value="1"/>
</dbReference>
<organism evidence="6 7">
    <name type="scientific">Actinacidiphila oryziradicis</name>
    <dbReference type="NCBI Taxonomy" id="2571141"/>
    <lineage>
        <taxon>Bacteria</taxon>
        <taxon>Bacillati</taxon>
        <taxon>Actinomycetota</taxon>
        <taxon>Actinomycetes</taxon>
        <taxon>Kitasatosporales</taxon>
        <taxon>Streptomycetaceae</taxon>
        <taxon>Actinacidiphila</taxon>
    </lineage>
</organism>
<dbReference type="Gene3D" id="1.10.8.60">
    <property type="match status" value="1"/>
</dbReference>
<keyword evidence="6" id="KW-0808">Transferase</keyword>
<dbReference type="InterPro" id="IPR027417">
    <property type="entry name" value="P-loop_NTPase"/>
</dbReference>
<evidence type="ECO:0000256" key="2">
    <source>
        <dbReference type="ARBA" id="ARBA00022741"/>
    </source>
</evidence>
<evidence type="ECO:0000256" key="4">
    <source>
        <dbReference type="RuleBase" id="RU003651"/>
    </source>
</evidence>
<dbReference type="RefSeq" id="WP_136730099.1">
    <property type="nucleotide sequence ID" value="NZ_SUMC01000114.1"/>
</dbReference>
<dbReference type="PANTHER" id="PTHR23073">
    <property type="entry name" value="26S PROTEASOME REGULATORY SUBUNIT"/>
    <property type="match status" value="1"/>
</dbReference>
<dbReference type="InterPro" id="IPR003593">
    <property type="entry name" value="AAA+_ATPase"/>
</dbReference>